<evidence type="ECO:0000313" key="1">
    <source>
        <dbReference type="EMBL" id="BDD11766.1"/>
    </source>
</evidence>
<geneLocation type="plasmid" evidence="1 2">
    <name>pFA1</name>
</geneLocation>
<protein>
    <recommendedName>
        <fullName evidence="3">HTH araC/xylS-type domain-containing protein</fullName>
    </recommendedName>
</protein>
<keyword evidence="1" id="KW-0614">Plasmid</keyword>
<dbReference type="EMBL" id="AP025315">
    <property type="protein sequence ID" value="BDD11766.1"/>
    <property type="molecule type" value="Genomic_DNA"/>
</dbReference>
<gene>
    <name evidence="1" type="ORF">FUAX_41980</name>
</gene>
<dbReference type="Proteomes" id="UP001348817">
    <property type="component" value="Plasmid pFA1"/>
</dbReference>
<evidence type="ECO:0008006" key="3">
    <source>
        <dbReference type="Google" id="ProtNLM"/>
    </source>
</evidence>
<dbReference type="Gene3D" id="1.10.10.60">
    <property type="entry name" value="Homeodomain-like"/>
    <property type="match status" value="1"/>
</dbReference>
<accession>A0AAU9CHY7</accession>
<reference evidence="1 2" key="1">
    <citation type="submission" date="2021-12" db="EMBL/GenBank/DDBJ databases">
        <title>Genome sequencing of bacteria with rrn-lacking chromosome and rrn-plasmid.</title>
        <authorList>
            <person name="Anda M."/>
            <person name="Iwasaki W."/>
        </authorList>
    </citation>
    <scope>NUCLEOTIDE SEQUENCE [LARGE SCALE GENOMIC DNA]</scope>
    <source>
        <strain evidence="1 2">DSM 100852</strain>
        <plasmid evidence="1 2">pFA1</plasmid>
    </source>
</reference>
<name>A0AAU9CHY7_9BACT</name>
<organism evidence="1 2">
    <name type="scientific">Fulvitalea axinellae</name>
    <dbReference type="NCBI Taxonomy" id="1182444"/>
    <lineage>
        <taxon>Bacteria</taxon>
        <taxon>Pseudomonadati</taxon>
        <taxon>Bacteroidota</taxon>
        <taxon>Cytophagia</taxon>
        <taxon>Cytophagales</taxon>
        <taxon>Persicobacteraceae</taxon>
        <taxon>Fulvitalea</taxon>
    </lineage>
</organism>
<sequence length="272" mass="32387">MNKIIKGVEDDTLSYYELKSHNDFSFLYENIYVMKNKTQFIKQLKLFPDPYIYVKIFFQGERIVSTIIQGVFQNERVVNLPAQSTVVSIRFSPLCVDLLMKQNLDFTVNSFCPIDIRDIGLNEDSISSNLNNYNKLANIIEMDLLKSIDLSKKDNVFYVFDNIIKWKGGIKLRDLSSTLNINRDNIYRMAKQRIGISMKDYCKTYRFYNNLKNLKNKFMYHDYYDTSDLNKNIKSYTNLTPRQIIDKNTVDYLQLFFFKNRILYRPTFESFR</sequence>
<dbReference type="RefSeq" id="WP_338394874.1">
    <property type="nucleotide sequence ID" value="NZ_AP025315.1"/>
</dbReference>
<proteinExistence type="predicted"/>
<keyword evidence="2" id="KW-1185">Reference proteome</keyword>
<dbReference type="AlphaFoldDB" id="A0AAU9CHY7"/>
<evidence type="ECO:0000313" key="2">
    <source>
        <dbReference type="Proteomes" id="UP001348817"/>
    </source>
</evidence>
<dbReference type="KEGG" id="fax:FUAX_41980"/>